<keyword evidence="2" id="KW-1185">Reference proteome</keyword>
<evidence type="ECO:0000313" key="2">
    <source>
        <dbReference type="Proteomes" id="UP000030647"/>
    </source>
</evidence>
<evidence type="ECO:0000313" key="1">
    <source>
        <dbReference type="EMBL" id="ERL66172.1"/>
    </source>
</evidence>
<dbReference type="HOGENOM" id="CLU_2916892_0_0_9"/>
<dbReference type="Proteomes" id="UP000030647">
    <property type="component" value="Unassembled WGS sequence"/>
</dbReference>
<reference evidence="2" key="1">
    <citation type="journal article" date="2013" name="Genome Announc.">
        <title>Whole-Genome Sequencing of Lactobacillus shenzhenensis Strain LY-73T.</title>
        <authorList>
            <person name="Lin Z."/>
            <person name="Liu Z."/>
            <person name="Yang R."/>
            <person name="Zou Y."/>
            <person name="Wan D."/>
            <person name="Chen J."/>
            <person name="Guo M."/>
            <person name="Zhao J."/>
            <person name="Fang C."/>
            <person name="Yang R."/>
            <person name="Liu F."/>
        </authorList>
    </citation>
    <scope>NUCLEOTIDE SEQUENCE [LARGE SCALE GENOMIC DNA]</scope>
    <source>
        <strain evidence="2">LY-73</strain>
    </source>
</reference>
<dbReference type="EMBL" id="KI271583">
    <property type="protein sequence ID" value="ERL66172.1"/>
    <property type="molecule type" value="Genomic_DNA"/>
</dbReference>
<organism evidence="1 2">
    <name type="scientific">Schleiferilactobacillus shenzhenensis LY-73</name>
    <dbReference type="NCBI Taxonomy" id="1231336"/>
    <lineage>
        <taxon>Bacteria</taxon>
        <taxon>Bacillati</taxon>
        <taxon>Bacillota</taxon>
        <taxon>Bacilli</taxon>
        <taxon>Lactobacillales</taxon>
        <taxon>Lactobacillaceae</taxon>
        <taxon>Schleiferilactobacillus</taxon>
    </lineage>
</organism>
<protein>
    <submittedName>
        <fullName evidence="1">Uncharacterized protein</fullName>
    </submittedName>
</protein>
<sequence>MHTHAFTLILVIGGLIVLLSKFFSADLSALGAAGGTIAGLALVHYRQIRQPAPETVAAEER</sequence>
<accession>U4TXV1</accession>
<dbReference type="eggNOG" id="ENOG5030BKS">
    <property type="taxonomic scope" value="Bacteria"/>
</dbReference>
<proteinExistence type="predicted"/>
<gene>
    <name evidence="1" type="ORF">L248_1264</name>
</gene>
<name>U4TXV1_9LACO</name>
<dbReference type="AlphaFoldDB" id="U4TXV1"/>